<comment type="caution">
    <text evidence="1">The sequence shown here is derived from an EMBL/GenBank/DDBJ whole genome shotgun (WGS) entry which is preliminary data.</text>
</comment>
<dbReference type="AlphaFoldDB" id="A0A8H6HA75"/>
<sequence length="86" mass="9557">MYSIFKAIHTFSQSPSSSPSDVSKSNYVHLTEFLAALTPLCSTNPSLFAPHPAKLHALGYPPRHRLWAHRGLALPSFWIFPVSAPR</sequence>
<evidence type="ECO:0000313" key="1">
    <source>
        <dbReference type="EMBL" id="KAF6742392.1"/>
    </source>
</evidence>
<reference evidence="1 2" key="1">
    <citation type="submission" date="2020-07" db="EMBL/GenBank/DDBJ databases">
        <title>Comparative genomics of pyrophilous fungi reveals a link between fire events and developmental genes.</title>
        <authorList>
            <consortium name="DOE Joint Genome Institute"/>
            <person name="Steindorff A.S."/>
            <person name="Carver A."/>
            <person name="Calhoun S."/>
            <person name="Stillman K."/>
            <person name="Liu H."/>
            <person name="Lipzen A."/>
            <person name="Pangilinan J."/>
            <person name="Labutti K."/>
            <person name="Bruns T.D."/>
            <person name="Grigoriev I.V."/>
        </authorList>
    </citation>
    <scope>NUCLEOTIDE SEQUENCE [LARGE SCALE GENOMIC DNA]</scope>
    <source>
        <strain evidence="1 2">CBS 144469</strain>
    </source>
</reference>
<protein>
    <submittedName>
        <fullName evidence="1">Uncharacterized protein</fullName>
    </submittedName>
</protein>
<dbReference type="EMBL" id="JACGCI010000186">
    <property type="protein sequence ID" value="KAF6742392.1"/>
    <property type="molecule type" value="Genomic_DNA"/>
</dbReference>
<organism evidence="1 2">
    <name type="scientific">Ephemerocybe angulata</name>
    <dbReference type="NCBI Taxonomy" id="980116"/>
    <lineage>
        <taxon>Eukaryota</taxon>
        <taxon>Fungi</taxon>
        <taxon>Dikarya</taxon>
        <taxon>Basidiomycota</taxon>
        <taxon>Agaricomycotina</taxon>
        <taxon>Agaricomycetes</taxon>
        <taxon>Agaricomycetidae</taxon>
        <taxon>Agaricales</taxon>
        <taxon>Agaricineae</taxon>
        <taxon>Psathyrellaceae</taxon>
        <taxon>Ephemerocybe</taxon>
    </lineage>
</organism>
<evidence type="ECO:0000313" key="2">
    <source>
        <dbReference type="Proteomes" id="UP000521943"/>
    </source>
</evidence>
<name>A0A8H6HA75_9AGAR</name>
<accession>A0A8H6HA75</accession>
<dbReference type="Proteomes" id="UP000521943">
    <property type="component" value="Unassembled WGS sequence"/>
</dbReference>
<keyword evidence="2" id="KW-1185">Reference proteome</keyword>
<gene>
    <name evidence="1" type="ORF">DFP72DRAFT_938486</name>
</gene>
<proteinExistence type="predicted"/>